<keyword evidence="2" id="KW-1185">Reference proteome</keyword>
<accession>A0AA51UDH2</accession>
<evidence type="ECO:0000313" key="1">
    <source>
        <dbReference type="EMBL" id="WMW21179.1"/>
    </source>
</evidence>
<gene>
    <name evidence="1" type="ORF">RE476_07095</name>
</gene>
<evidence type="ECO:0000313" key="2">
    <source>
        <dbReference type="Proteomes" id="UP001183006"/>
    </source>
</evidence>
<dbReference type="EMBL" id="CP133594">
    <property type="protein sequence ID" value="WMW21179.1"/>
    <property type="molecule type" value="Genomic_DNA"/>
</dbReference>
<protein>
    <submittedName>
        <fullName evidence="1">DUF2769 domain-containing protein</fullName>
    </submittedName>
</protein>
<dbReference type="AlphaFoldDB" id="A0AA51UDH2"/>
<dbReference type="Pfam" id="PF10967">
    <property type="entry name" value="DUF2769"/>
    <property type="match status" value="1"/>
</dbReference>
<proteinExistence type="predicted"/>
<sequence>MLLNTDKADMSKSRGKYFGICTSYHHSKGCNCPTCPSYPGNGIFMFCSKGSYPGTQKKGCMCSECFMYGKFALQGKYFCSE</sequence>
<reference evidence="1" key="1">
    <citation type="submission" date="2023-08" db="EMBL/GenBank/DDBJ databases">
        <title>Methanolobus mangrovi sp. nov. and Methanolobus sediminis sp. nov, two novel methylotrophic methanogens isolated from mangrove sediments in China.</title>
        <authorList>
            <person name="Zhou J."/>
        </authorList>
    </citation>
    <scope>NUCLEOTIDE SEQUENCE</scope>
    <source>
        <strain evidence="1">FTZ2</strain>
    </source>
</reference>
<dbReference type="InterPro" id="IPR020075">
    <property type="entry name" value="Uncharacterised_AF2234"/>
</dbReference>
<dbReference type="KEGG" id="mmav:RE476_07095"/>
<organism evidence="1 2">
    <name type="scientific">Methanolobus mangrovi</name>
    <dbReference type="NCBI Taxonomy" id="3072977"/>
    <lineage>
        <taxon>Archaea</taxon>
        <taxon>Methanobacteriati</taxon>
        <taxon>Methanobacteriota</taxon>
        <taxon>Stenosarchaea group</taxon>
        <taxon>Methanomicrobia</taxon>
        <taxon>Methanosarcinales</taxon>
        <taxon>Methanosarcinaceae</taxon>
        <taxon>Methanolobus</taxon>
    </lineage>
</organism>
<name>A0AA51UDH2_9EURY</name>
<dbReference type="Proteomes" id="UP001183006">
    <property type="component" value="Chromosome"/>
</dbReference>